<accession>A0ABM4S086</accession>
<dbReference type="GeneID" id="139181621"/>
<feature type="compositionally biased region" description="Pro residues" evidence="1">
    <location>
        <begin position="135"/>
        <end position="147"/>
    </location>
</feature>
<keyword evidence="2" id="KW-1185">Reference proteome</keyword>
<feature type="compositionally biased region" description="Low complexity" evidence="1">
    <location>
        <begin position="211"/>
        <end position="228"/>
    </location>
</feature>
<evidence type="ECO:0000313" key="2">
    <source>
        <dbReference type="Proteomes" id="UP001652663"/>
    </source>
</evidence>
<name>A0ABM4S086_BOSIN</name>
<evidence type="ECO:0000313" key="3">
    <source>
        <dbReference type="RefSeq" id="XP_070641210.1"/>
    </source>
</evidence>
<organism evidence="2 3">
    <name type="scientific">Bos indicus</name>
    <name type="common">Zebu</name>
    <dbReference type="NCBI Taxonomy" id="9915"/>
    <lineage>
        <taxon>Eukaryota</taxon>
        <taxon>Metazoa</taxon>
        <taxon>Chordata</taxon>
        <taxon>Craniata</taxon>
        <taxon>Vertebrata</taxon>
        <taxon>Euteleostomi</taxon>
        <taxon>Mammalia</taxon>
        <taxon>Eutheria</taxon>
        <taxon>Laurasiatheria</taxon>
        <taxon>Artiodactyla</taxon>
        <taxon>Ruminantia</taxon>
        <taxon>Pecora</taxon>
        <taxon>Bovidae</taxon>
        <taxon>Bovinae</taxon>
        <taxon>Bos</taxon>
    </lineage>
</organism>
<feature type="region of interest" description="Disordered" evidence="1">
    <location>
        <begin position="1"/>
        <end position="253"/>
    </location>
</feature>
<dbReference type="Proteomes" id="UP001652663">
    <property type="component" value="Chromosome X"/>
</dbReference>
<feature type="compositionally biased region" description="Basic residues" evidence="1">
    <location>
        <begin position="291"/>
        <end position="300"/>
    </location>
</feature>
<proteinExistence type="predicted"/>
<dbReference type="RefSeq" id="XP_070641210.1">
    <property type="nucleotide sequence ID" value="XM_070785109.1"/>
</dbReference>
<evidence type="ECO:0000256" key="1">
    <source>
        <dbReference type="SAM" id="MobiDB-lite"/>
    </source>
</evidence>
<feature type="compositionally biased region" description="Basic and acidic residues" evidence="1">
    <location>
        <begin position="328"/>
        <end position="338"/>
    </location>
</feature>
<reference evidence="3" key="1">
    <citation type="submission" date="2025-08" db="UniProtKB">
        <authorList>
            <consortium name="RefSeq"/>
        </authorList>
    </citation>
    <scope>IDENTIFICATION</scope>
    <source>
        <tissue evidence="3">Blood</tissue>
    </source>
</reference>
<feature type="region of interest" description="Disordered" evidence="1">
    <location>
        <begin position="273"/>
        <end position="338"/>
    </location>
</feature>
<feature type="compositionally biased region" description="Pro residues" evidence="1">
    <location>
        <begin position="104"/>
        <end position="115"/>
    </location>
</feature>
<sequence length="359" mass="38059">MDTADPSWPPGAIIEGSVFGSSRHPLPPTLYRPDGETGAAASHLRVCGGRSPSPHHPTLRRGKQREFAKAETAGASPSRERAPARPARPRAAPREGPGFHPPVSARPPPPPPPPNFAGTCRGAPPPRGRPRPRPWPRPPPARRPPSPVDAGRGERRAEPGVGAAGWGSPRAQPPRELPRPSGGGPASLPPAAPPPEPRHGALRMRRGAGAGLRARSGVVSAAPRAPARAPRRGHAVAHLARDQGHPGGAVHLRHSAHPVRDPLVHLPRCGLRPRHLSAAGPVPRRAEGRPGARHGGRGASRRAPPPRPRAPPRGARRPRPLPVTFTTDRTERGLRRDRETLVVLDSSVPPVFQVEDKMP</sequence>
<gene>
    <name evidence="3" type="primary">LOC139181621</name>
</gene>
<protein>
    <submittedName>
        <fullName evidence="3">Serine/arginine repetitive matrix protein 1-like</fullName>
    </submittedName>
</protein>